<accession>A0AAX3X464</accession>
<gene>
    <name evidence="1" type="ORF">QNH24_10340</name>
</gene>
<proteinExistence type="predicted"/>
<dbReference type="EMBL" id="CP126101">
    <property type="protein sequence ID" value="WHY53606.1"/>
    <property type="molecule type" value="Genomic_DNA"/>
</dbReference>
<sequence>MTLEIDYLSIYNPVNFLSILMQVQHMVIHTIVSLKEFYHANLKKVYMYYQKDKKSTFLKVDFLLCSLIKKS</sequence>
<evidence type="ECO:0000313" key="2">
    <source>
        <dbReference type="Proteomes" id="UP001178322"/>
    </source>
</evidence>
<dbReference type="AlphaFoldDB" id="A0AAX3X464"/>
<protein>
    <submittedName>
        <fullName evidence="1">Uncharacterized protein</fullName>
    </submittedName>
</protein>
<name>A0AAX3X464_9BACI</name>
<reference evidence="1" key="1">
    <citation type="submission" date="2023-05" db="EMBL/GenBank/DDBJ databases">
        <title>Comparative genomics of Bacillaceae isolates and their secondary metabolite potential.</title>
        <authorList>
            <person name="Song L."/>
            <person name="Nielsen L.J."/>
            <person name="Mohite O."/>
            <person name="Xu X."/>
            <person name="Weber T."/>
            <person name="Kovacs A.T."/>
        </authorList>
    </citation>
    <scope>NUCLEOTIDE SEQUENCE</scope>
    <source>
        <strain evidence="1">LY1</strain>
    </source>
</reference>
<dbReference type="Proteomes" id="UP001178322">
    <property type="component" value="Chromosome"/>
</dbReference>
<organism evidence="1 2">
    <name type="scientific">Lysinibacillus pakistanensis</name>
    <dbReference type="NCBI Taxonomy" id="759811"/>
    <lineage>
        <taxon>Bacteria</taxon>
        <taxon>Bacillati</taxon>
        <taxon>Bacillota</taxon>
        <taxon>Bacilli</taxon>
        <taxon>Bacillales</taxon>
        <taxon>Bacillaceae</taxon>
        <taxon>Lysinibacillus</taxon>
    </lineage>
</organism>
<dbReference type="RefSeq" id="WP_283872010.1">
    <property type="nucleotide sequence ID" value="NZ_CP126101.1"/>
</dbReference>
<evidence type="ECO:0000313" key="1">
    <source>
        <dbReference type="EMBL" id="WHY53606.1"/>
    </source>
</evidence>